<feature type="transmembrane region" description="Helical" evidence="8">
    <location>
        <begin position="337"/>
        <end position="358"/>
    </location>
</feature>
<dbReference type="InterPro" id="IPR051204">
    <property type="entry name" value="ABC_transp_perm/SBD"/>
</dbReference>
<protein>
    <submittedName>
        <fullName evidence="11">Glycine betaine/carnitine/choline transport system permease protein OpuCB</fullName>
    </submittedName>
</protein>
<dbReference type="Gene3D" id="1.10.3720.10">
    <property type="entry name" value="MetI-like"/>
    <property type="match status" value="1"/>
</dbReference>
<evidence type="ECO:0000256" key="7">
    <source>
        <dbReference type="ARBA" id="ARBA00035652"/>
    </source>
</evidence>
<comment type="subcellular location">
    <subcellularLocation>
        <location evidence="1 8">Cell membrane</location>
        <topology evidence="1 8">Multi-pass membrane protein</topology>
    </subcellularLocation>
</comment>
<comment type="similarity">
    <text evidence="7">In the N-terminal section; belongs to the binding-protein-dependent transport system permease family.</text>
</comment>
<organism evidence="11 12">
    <name type="scientific">Thalassoglobus polymorphus</name>
    <dbReference type="NCBI Taxonomy" id="2527994"/>
    <lineage>
        <taxon>Bacteria</taxon>
        <taxon>Pseudomonadati</taxon>
        <taxon>Planctomycetota</taxon>
        <taxon>Planctomycetia</taxon>
        <taxon>Planctomycetales</taxon>
        <taxon>Planctomycetaceae</taxon>
        <taxon>Thalassoglobus</taxon>
    </lineage>
</organism>
<feature type="chain" id="PRO_5021849439" evidence="9">
    <location>
        <begin position="18"/>
        <end position="502"/>
    </location>
</feature>
<reference evidence="11 12" key="1">
    <citation type="submission" date="2019-02" db="EMBL/GenBank/DDBJ databases">
        <title>Deep-cultivation of Planctomycetes and their phenomic and genomic characterization uncovers novel biology.</title>
        <authorList>
            <person name="Wiegand S."/>
            <person name="Jogler M."/>
            <person name="Boedeker C."/>
            <person name="Pinto D."/>
            <person name="Vollmers J."/>
            <person name="Rivas-Marin E."/>
            <person name="Kohn T."/>
            <person name="Peeters S.H."/>
            <person name="Heuer A."/>
            <person name="Rast P."/>
            <person name="Oberbeckmann S."/>
            <person name="Bunk B."/>
            <person name="Jeske O."/>
            <person name="Meyerdierks A."/>
            <person name="Storesund J.E."/>
            <person name="Kallscheuer N."/>
            <person name="Luecker S."/>
            <person name="Lage O.M."/>
            <person name="Pohl T."/>
            <person name="Merkel B.J."/>
            <person name="Hornburger P."/>
            <person name="Mueller R.-W."/>
            <person name="Bruemmer F."/>
            <person name="Labrenz M."/>
            <person name="Spormann A.M."/>
            <person name="Op den Camp H."/>
            <person name="Overmann J."/>
            <person name="Amann R."/>
            <person name="Jetten M.S.M."/>
            <person name="Mascher T."/>
            <person name="Medema M.H."/>
            <person name="Devos D.P."/>
            <person name="Kaster A.-K."/>
            <person name="Ovreas L."/>
            <person name="Rohde M."/>
            <person name="Galperin M.Y."/>
            <person name="Jogler C."/>
        </authorList>
    </citation>
    <scope>NUCLEOTIDE SEQUENCE [LARGE SCALE GENOMIC DNA]</scope>
    <source>
        <strain evidence="11 12">Mal48</strain>
    </source>
</reference>
<gene>
    <name evidence="11" type="primary">opuCB</name>
    <name evidence="11" type="ORF">Mal48_24000</name>
</gene>
<accession>A0A517QNI8</accession>
<keyword evidence="5 8" id="KW-0472">Membrane</keyword>
<sequence precursor="true">MKRYLILFIFLTNPTFAESPQTLTVGAKSFTESVTLAEIAKILGEEVGAPFNSVSELGGTRVLWSALKTGEISVYPEYTGTIREELFRGESLPDEAAIRKRLAREGISMTSPLGFNNTYALGMKESLAEELNIKTISDLNDHPTLKYGFGNEFMDRADGWPSLKAKYNLVAQDTQGMEHALTYRGVDSNEIQVTDVYATDPNINKFNLRVLKDDKFHFPKYEAVYLYRTELEKTHPKFISQLRSMAGRLSDQSMLSLNEQVELDNNSEAEVAARFVRETFQLDVTAEKKTLSQRIWATTIDHLFLVLVSLSGAILVGVPAGIVCAKTKLPGQIILGFAEIVQTIPGLALLVFMGVIFVRLDLPSIGAFPVIVALFLYSLLPIIRNTLAGLNEIPTSLQESATALGLNWFARLRLVELPLAAPLILTGIKTTAVINVGYAALGGLIGAGGYGQPIMTGLRLNSESLMLEGAIPAAALALLVKWFFEYAERIVVPKGLRLSSTD</sequence>
<dbReference type="InterPro" id="IPR000515">
    <property type="entry name" value="MetI-like"/>
</dbReference>
<proteinExistence type="inferred from homology"/>
<dbReference type="PANTHER" id="PTHR30177:SF4">
    <property type="entry name" value="OSMOPROTECTANT IMPORT PERMEASE PROTEIN OSMW"/>
    <property type="match status" value="1"/>
</dbReference>
<dbReference type="Gene3D" id="3.40.190.10">
    <property type="entry name" value="Periplasmic binding protein-like II"/>
    <property type="match status" value="1"/>
</dbReference>
<evidence type="ECO:0000256" key="6">
    <source>
        <dbReference type="ARBA" id="ARBA00035642"/>
    </source>
</evidence>
<evidence type="ECO:0000256" key="3">
    <source>
        <dbReference type="ARBA" id="ARBA00022692"/>
    </source>
</evidence>
<feature type="transmembrane region" description="Helical" evidence="8">
    <location>
        <begin position="419"/>
        <end position="445"/>
    </location>
</feature>
<evidence type="ECO:0000313" key="11">
    <source>
        <dbReference type="EMBL" id="QDT33147.1"/>
    </source>
</evidence>
<evidence type="ECO:0000256" key="9">
    <source>
        <dbReference type="SAM" id="SignalP"/>
    </source>
</evidence>
<keyword evidence="12" id="KW-1185">Reference proteome</keyword>
<dbReference type="GO" id="GO:0022857">
    <property type="term" value="F:transmembrane transporter activity"/>
    <property type="evidence" value="ECO:0007669"/>
    <property type="project" value="InterPro"/>
</dbReference>
<evidence type="ECO:0000256" key="1">
    <source>
        <dbReference type="ARBA" id="ARBA00004651"/>
    </source>
</evidence>
<feature type="transmembrane region" description="Helical" evidence="8">
    <location>
        <begin position="303"/>
        <end position="325"/>
    </location>
</feature>
<evidence type="ECO:0000259" key="10">
    <source>
        <dbReference type="PROSITE" id="PS50928"/>
    </source>
</evidence>
<evidence type="ECO:0000256" key="5">
    <source>
        <dbReference type="ARBA" id="ARBA00023136"/>
    </source>
</evidence>
<dbReference type="InterPro" id="IPR035906">
    <property type="entry name" value="MetI-like_sf"/>
</dbReference>
<dbReference type="Pfam" id="PF04069">
    <property type="entry name" value="OpuAC"/>
    <property type="match status" value="1"/>
</dbReference>
<dbReference type="GO" id="GO:0031460">
    <property type="term" value="P:glycine betaine transport"/>
    <property type="evidence" value="ECO:0007669"/>
    <property type="project" value="TreeGrafter"/>
</dbReference>
<evidence type="ECO:0000256" key="4">
    <source>
        <dbReference type="ARBA" id="ARBA00022989"/>
    </source>
</evidence>
<evidence type="ECO:0000313" key="12">
    <source>
        <dbReference type="Proteomes" id="UP000315724"/>
    </source>
</evidence>
<dbReference type="GO" id="GO:0043190">
    <property type="term" value="C:ATP-binding cassette (ABC) transporter complex"/>
    <property type="evidence" value="ECO:0007669"/>
    <property type="project" value="InterPro"/>
</dbReference>
<keyword evidence="4 8" id="KW-1133">Transmembrane helix</keyword>
<feature type="transmembrane region" description="Helical" evidence="8">
    <location>
        <begin position="465"/>
        <end position="484"/>
    </location>
</feature>
<comment type="similarity">
    <text evidence="6">In the C-terminal section; belongs to the OsmX family.</text>
</comment>
<feature type="domain" description="ABC transmembrane type-1" evidence="10">
    <location>
        <begin position="299"/>
        <end position="484"/>
    </location>
</feature>
<dbReference type="InterPro" id="IPR041894">
    <property type="entry name" value="PBP2_ProX-like"/>
</dbReference>
<dbReference type="OrthoDB" id="9801163at2"/>
<dbReference type="InterPro" id="IPR007210">
    <property type="entry name" value="ABC_Gly_betaine_transp_sub-bd"/>
</dbReference>
<dbReference type="CDD" id="cd06261">
    <property type="entry name" value="TM_PBP2"/>
    <property type="match status" value="1"/>
</dbReference>
<dbReference type="Gene3D" id="3.40.190.120">
    <property type="entry name" value="Osmoprotection protein (prox), domain 2"/>
    <property type="match status" value="1"/>
</dbReference>
<dbReference type="CDD" id="cd13607">
    <property type="entry name" value="PBP2_AfProX_like"/>
    <property type="match status" value="1"/>
</dbReference>
<dbReference type="SUPFAM" id="SSF53850">
    <property type="entry name" value="Periplasmic binding protein-like II"/>
    <property type="match status" value="1"/>
</dbReference>
<feature type="signal peptide" evidence="9">
    <location>
        <begin position="1"/>
        <end position="17"/>
    </location>
</feature>
<dbReference type="FunFam" id="1.10.3720.10:FF:000001">
    <property type="entry name" value="Glycine betaine ABC transporter, permease"/>
    <property type="match status" value="1"/>
</dbReference>
<dbReference type="Proteomes" id="UP000315724">
    <property type="component" value="Chromosome"/>
</dbReference>
<evidence type="ECO:0000256" key="8">
    <source>
        <dbReference type="RuleBase" id="RU363032"/>
    </source>
</evidence>
<dbReference type="KEGG" id="tpol:Mal48_24000"/>
<name>A0A517QNI8_9PLAN</name>
<dbReference type="AlphaFoldDB" id="A0A517QNI8"/>
<keyword evidence="3 8" id="KW-0812">Transmembrane</keyword>
<keyword evidence="9" id="KW-0732">Signal</keyword>
<dbReference type="SUPFAM" id="SSF161098">
    <property type="entry name" value="MetI-like"/>
    <property type="match status" value="1"/>
</dbReference>
<dbReference type="Pfam" id="PF00528">
    <property type="entry name" value="BPD_transp_1"/>
    <property type="match status" value="1"/>
</dbReference>
<keyword evidence="2 8" id="KW-0813">Transport</keyword>
<dbReference type="PANTHER" id="PTHR30177">
    <property type="entry name" value="GLYCINE BETAINE/L-PROLINE TRANSPORT SYSTEM PERMEASE PROTEIN PROW"/>
    <property type="match status" value="1"/>
</dbReference>
<dbReference type="PROSITE" id="PS50928">
    <property type="entry name" value="ABC_TM1"/>
    <property type="match status" value="1"/>
</dbReference>
<dbReference type="EMBL" id="CP036267">
    <property type="protein sequence ID" value="QDT33147.1"/>
    <property type="molecule type" value="Genomic_DNA"/>
</dbReference>
<evidence type="ECO:0000256" key="2">
    <source>
        <dbReference type="ARBA" id="ARBA00022448"/>
    </source>
</evidence>
<dbReference type="RefSeq" id="WP_145198994.1">
    <property type="nucleotide sequence ID" value="NZ_CP036267.1"/>
</dbReference>
<feature type="transmembrane region" description="Helical" evidence="8">
    <location>
        <begin position="364"/>
        <end position="383"/>
    </location>
</feature>
<comment type="similarity">
    <text evidence="8">Belongs to the binding-protein-dependent transport system permease family.</text>
</comment>